<keyword evidence="6" id="KW-0509">mRNA transport</keyword>
<evidence type="ECO:0000256" key="1">
    <source>
        <dbReference type="ARBA" id="ARBA00004123"/>
    </source>
</evidence>
<dbReference type="GO" id="GO:0005874">
    <property type="term" value="C:microtubule"/>
    <property type="evidence" value="ECO:0007669"/>
    <property type="project" value="UniProtKB-KW"/>
</dbReference>
<dbReference type="Pfam" id="PF01221">
    <property type="entry name" value="Dynein_light"/>
    <property type="match status" value="1"/>
</dbReference>
<dbReference type="CDD" id="cd21452">
    <property type="entry name" value="DLC-like_DYNLL1_DYNLL2"/>
    <property type="match status" value="1"/>
</dbReference>
<dbReference type="PANTHER" id="PTHR11886">
    <property type="entry name" value="DYNEIN LIGHT CHAIN"/>
    <property type="match status" value="1"/>
</dbReference>
<keyword evidence="3" id="KW-0813">Transport</keyword>
<dbReference type="InterPro" id="IPR001372">
    <property type="entry name" value="Dynein_light_chain_typ-1/2"/>
</dbReference>
<keyword evidence="10" id="KW-0505">Motor protein</keyword>
<dbReference type="FunFam" id="3.30.740.10:FF:000005">
    <property type="entry name" value="Dynein light chain"/>
    <property type="match status" value="1"/>
</dbReference>
<dbReference type="SUPFAM" id="SSF54648">
    <property type="entry name" value="DLC"/>
    <property type="match status" value="1"/>
</dbReference>
<evidence type="ECO:0000256" key="7">
    <source>
        <dbReference type="ARBA" id="ARBA00022927"/>
    </source>
</evidence>
<name>A0AB34JCM3_PRYPA</name>
<keyword evidence="12" id="KW-1185">Reference proteome</keyword>
<comment type="subcellular location">
    <subcellularLocation>
        <location evidence="2 10">Cytoplasm</location>
        <location evidence="2 10">Cytoskeleton</location>
    </subcellularLocation>
    <subcellularLocation>
        <location evidence="1">Nucleus</location>
    </subcellularLocation>
</comment>
<dbReference type="PANTHER" id="PTHR11886:SF35">
    <property type="entry name" value="DYNEIN LIGHT CHAIN"/>
    <property type="match status" value="1"/>
</dbReference>
<dbReference type="GO" id="GO:0005868">
    <property type="term" value="C:cytoplasmic dynein complex"/>
    <property type="evidence" value="ECO:0007669"/>
    <property type="project" value="TreeGrafter"/>
</dbReference>
<proteinExistence type="inferred from homology"/>
<evidence type="ECO:0000256" key="4">
    <source>
        <dbReference type="ARBA" id="ARBA00022490"/>
    </source>
</evidence>
<evidence type="ECO:0000256" key="6">
    <source>
        <dbReference type="ARBA" id="ARBA00022816"/>
    </source>
</evidence>
<dbReference type="GO" id="GO:0051028">
    <property type="term" value="P:mRNA transport"/>
    <property type="evidence" value="ECO:0007669"/>
    <property type="project" value="UniProtKB-KW"/>
</dbReference>
<keyword evidence="5 10" id="KW-0493">Microtubule</keyword>
<evidence type="ECO:0000256" key="3">
    <source>
        <dbReference type="ARBA" id="ARBA00022448"/>
    </source>
</evidence>
<dbReference type="Gene3D" id="3.30.740.10">
    <property type="entry name" value="Protein Inhibitor Of Neuronal Nitric Oxide Synthase"/>
    <property type="match status" value="1"/>
</dbReference>
<keyword evidence="8 10" id="KW-0206">Cytoskeleton</keyword>
<dbReference type="GO" id="GO:0005634">
    <property type="term" value="C:nucleus"/>
    <property type="evidence" value="ECO:0007669"/>
    <property type="project" value="UniProtKB-SubCell"/>
</dbReference>
<evidence type="ECO:0000313" key="12">
    <source>
        <dbReference type="Proteomes" id="UP001515480"/>
    </source>
</evidence>
<gene>
    <name evidence="11" type="ORF">AB1Y20_003023</name>
</gene>
<dbReference type="GO" id="GO:0007017">
    <property type="term" value="P:microtubule-based process"/>
    <property type="evidence" value="ECO:0007669"/>
    <property type="project" value="InterPro"/>
</dbReference>
<evidence type="ECO:0000256" key="10">
    <source>
        <dbReference type="RuleBase" id="RU365010"/>
    </source>
</evidence>
<accession>A0AB34JCM3</accession>
<dbReference type="Proteomes" id="UP001515480">
    <property type="component" value="Unassembled WGS sequence"/>
</dbReference>
<dbReference type="GO" id="GO:0015031">
    <property type="term" value="P:protein transport"/>
    <property type="evidence" value="ECO:0007669"/>
    <property type="project" value="UniProtKB-KW"/>
</dbReference>
<organism evidence="11 12">
    <name type="scientific">Prymnesium parvum</name>
    <name type="common">Toxic golden alga</name>
    <dbReference type="NCBI Taxonomy" id="97485"/>
    <lineage>
        <taxon>Eukaryota</taxon>
        <taxon>Haptista</taxon>
        <taxon>Haptophyta</taxon>
        <taxon>Prymnesiophyceae</taxon>
        <taxon>Prymnesiales</taxon>
        <taxon>Prymnesiaceae</taxon>
        <taxon>Prymnesium</taxon>
    </lineage>
</organism>
<evidence type="ECO:0000256" key="8">
    <source>
        <dbReference type="ARBA" id="ARBA00023212"/>
    </source>
</evidence>
<evidence type="ECO:0000313" key="11">
    <source>
        <dbReference type="EMBL" id="KAL1518738.1"/>
    </source>
</evidence>
<keyword evidence="7" id="KW-0653">Protein transport</keyword>
<reference evidence="11 12" key="1">
    <citation type="journal article" date="2024" name="Science">
        <title>Giant polyketide synthase enzymes in the biosynthesis of giant marine polyether toxins.</title>
        <authorList>
            <person name="Fallon T.R."/>
            <person name="Shende V.V."/>
            <person name="Wierzbicki I.H."/>
            <person name="Pendleton A.L."/>
            <person name="Watervoot N.F."/>
            <person name="Auber R.P."/>
            <person name="Gonzalez D.J."/>
            <person name="Wisecaver J.H."/>
            <person name="Moore B.S."/>
        </authorList>
    </citation>
    <scope>NUCLEOTIDE SEQUENCE [LARGE SCALE GENOMIC DNA]</scope>
    <source>
        <strain evidence="11 12">12B1</strain>
    </source>
</reference>
<keyword evidence="4 10" id="KW-0963">Cytoplasm</keyword>
<evidence type="ECO:0000256" key="9">
    <source>
        <dbReference type="ARBA" id="ARBA00023242"/>
    </source>
</evidence>
<dbReference type="GO" id="GO:0045505">
    <property type="term" value="F:dynein intermediate chain binding"/>
    <property type="evidence" value="ECO:0007669"/>
    <property type="project" value="TreeGrafter"/>
</dbReference>
<dbReference type="EMBL" id="JBGBPQ010000010">
    <property type="protein sequence ID" value="KAL1518738.1"/>
    <property type="molecule type" value="Genomic_DNA"/>
</dbReference>
<comment type="similarity">
    <text evidence="10">Belongs to the dynein light chain family.</text>
</comment>
<keyword evidence="10" id="KW-0243">Dynein</keyword>
<dbReference type="InterPro" id="IPR037177">
    <property type="entry name" value="DLC_sf"/>
</dbReference>
<evidence type="ECO:0000256" key="2">
    <source>
        <dbReference type="ARBA" id="ARBA00004245"/>
    </source>
</evidence>
<dbReference type="AlphaFoldDB" id="A0AB34JCM3"/>
<sequence length="91" mass="10310">MTTLNLKPQIKTVDMSEEMTEFAIETATSALGEYNIEAAMANHIKREFDKKYSPTWHVVIGTNYGSHVVHATKHFIYFYLGPKAVLIFKSG</sequence>
<evidence type="ECO:0000256" key="5">
    <source>
        <dbReference type="ARBA" id="ARBA00022701"/>
    </source>
</evidence>
<protein>
    <recommendedName>
        <fullName evidence="10">Dynein light chain</fullName>
    </recommendedName>
</protein>
<dbReference type="SMART" id="SM01375">
    <property type="entry name" value="Dynein_light"/>
    <property type="match status" value="1"/>
</dbReference>
<keyword evidence="9" id="KW-0539">Nucleus</keyword>
<comment type="caution">
    <text evidence="11">The sequence shown here is derived from an EMBL/GenBank/DDBJ whole genome shotgun (WGS) entry which is preliminary data.</text>
</comment>